<evidence type="ECO:0000313" key="1">
    <source>
        <dbReference type="EMBL" id="GAU35178.1"/>
    </source>
</evidence>
<sequence length="104" mass="11568">MALSACCNNSLPSFPFKFPSLWPTNQKVKMGPLSVSPMGFGTWAWGNQLLWGASLDRMQIEQIGIGQLHWSTANYAPFQELALWDGLVAMYDKSSSPLALWDCL</sequence>
<keyword evidence="2" id="KW-1185">Reference proteome</keyword>
<dbReference type="Proteomes" id="UP000242715">
    <property type="component" value="Unassembled WGS sequence"/>
</dbReference>
<name>A0A2Z6MS32_TRISU</name>
<reference evidence="2" key="1">
    <citation type="journal article" date="2017" name="Front. Plant Sci.">
        <title>Climate Clever Clovers: New Paradigm to Reduce the Environmental Footprint of Ruminants by Breeding Low Methanogenic Forages Utilizing Haplotype Variation.</title>
        <authorList>
            <person name="Kaur P."/>
            <person name="Appels R."/>
            <person name="Bayer P.E."/>
            <person name="Keeble-Gagnere G."/>
            <person name="Wang J."/>
            <person name="Hirakawa H."/>
            <person name="Shirasawa K."/>
            <person name="Vercoe P."/>
            <person name="Stefanova K."/>
            <person name="Durmic Z."/>
            <person name="Nichols P."/>
            <person name="Revell C."/>
            <person name="Isobe S.N."/>
            <person name="Edwards D."/>
            <person name="Erskine W."/>
        </authorList>
    </citation>
    <scope>NUCLEOTIDE SEQUENCE [LARGE SCALE GENOMIC DNA]</scope>
    <source>
        <strain evidence="2">cv. Daliak</strain>
    </source>
</reference>
<dbReference type="EMBL" id="DF973579">
    <property type="protein sequence ID" value="GAU35178.1"/>
    <property type="molecule type" value="Genomic_DNA"/>
</dbReference>
<evidence type="ECO:0000313" key="2">
    <source>
        <dbReference type="Proteomes" id="UP000242715"/>
    </source>
</evidence>
<dbReference type="AlphaFoldDB" id="A0A2Z6MS32"/>
<proteinExistence type="predicted"/>
<protein>
    <submittedName>
        <fullName evidence="1">Uncharacterized protein</fullName>
    </submittedName>
</protein>
<organism evidence="1 2">
    <name type="scientific">Trifolium subterraneum</name>
    <name type="common">Subterranean clover</name>
    <dbReference type="NCBI Taxonomy" id="3900"/>
    <lineage>
        <taxon>Eukaryota</taxon>
        <taxon>Viridiplantae</taxon>
        <taxon>Streptophyta</taxon>
        <taxon>Embryophyta</taxon>
        <taxon>Tracheophyta</taxon>
        <taxon>Spermatophyta</taxon>
        <taxon>Magnoliopsida</taxon>
        <taxon>eudicotyledons</taxon>
        <taxon>Gunneridae</taxon>
        <taxon>Pentapetalae</taxon>
        <taxon>rosids</taxon>
        <taxon>fabids</taxon>
        <taxon>Fabales</taxon>
        <taxon>Fabaceae</taxon>
        <taxon>Papilionoideae</taxon>
        <taxon>50 kb inversion clade</taxon>
        <taxon>NPAAA clade</taxon>
        <taxon>Hologalegina</taxon>
        <taxon>IRL clade</taxon>
        <taxon>Trifolieae</taxon>
        <taxon>Trifolium</taxon>
    </lineage>
</organism>
<gene>
    <name evidence="1" type="ORF">TSUD_319880</name>
</gene>
<accession>A0A2Z6MS32</accession>
<dbReference type="OrthoDB" id="2310150at2759"/>